<sequence length="24" mass="2833">MDRGLLRLVRIRVILEKQKQLSPA</sequence>
<reference evidence="1" key="1">
    <citation type="submission" date="2018-05" db="EMBL/GenBank/DDBJ databases">
        <authorList>
            <person name="Lanie J.A."/>
            <person name="Ng W.-L."/>
            <person name="Kazmierczak K.M."/>
            <person name="Andrzejewski T.M."/>
            <person name="Davidsen T.M."/>
            <person name="Wayne K.J."/>
            <person name="Tettelin H."/>
            <person name="Glass J.I."/>
            <person name="Rusch D."/>
            <person name="Podicherti R."/>
            <person name="Tsui H.-C.T."/>
            <person name="Winkler M.E."/>
        </authorList>
    </citation>
    <scope>NUCLEOTIDE SEQUENCE</scope>
</reference>
<accession>A0A383AVH3</accession>
<dbReference type="EMBL" id="UINC01195166">
    <property type="protein sequence ID" value="SVE11601.1"/>
    <property type="molecule type" value="Genomic_DNA"/>
</dbReference>
<feature type="non-terminal residue" evidence="1">
    <location>
        <position position="24"/>
    </location>
</feature>
<evidence type="ECO:0000313" key="1">
    <source>
        <dbReference type="EMBL" id="SVE11601.1"/>
    </source>
</evidence>
<proteinExistence type="predicted"/>
<name>A0A383AVH3_9ZZZZ</name>
<protein>
    <submittedName>
        <fullName evidence="1">Uncharacterized protein</fullName>
    </submittedName>
</protein>
<organism evidence="1">
    <name type="scientific">marine metagenome</name>
    <dbReference type="NCBI Taxonomy" id="408172"/>
    <lineage>
        <taxon>unclassified sequences</taxon>
        <taxon>metagenomes</taxon>
        <taxon>ecological metagenomes</taxon>
    </lineage>
</organism>
<gene>
    <name evidence="1" type="ORF">METZ01_LOCUS464455</name>
</gene>
<dbReference type="AlphaFoldDB" id="A0A383AVH3"/>